<comment type="similarity">
    <text evidence="2">Belongs to the sulfatase family.</text>
</comment>
<dbReference type="Gene3D" id="3.40.720.10">
    <property type="entry name" value="Alkaline Phosphatase, subunit A"/>
    <property type="match status" value="1"/>
</dbReference>
<organism evidence="8 9">
    <name type="scientific">Paenibacillus chungangensis</name>
    <dbReference type="NCBI Taxonomy" id="696535"/>
    <lineage>
        <taxon>Bacteria</taxon>
        <taxon>Bacillati</taxon>
        <taxon>Bacillota</taxon>
        <taxon>Bacilli</taxon>
        <taxon>Bacillales</taxon>
        <taxon>Paenibacillaceae</taxon>
        <taxon>Paenibacillus</taxon>
    </lineage>
</organism>
<proteinExistence type="inferred from homology"/>
<accession>A0ABW3HSR5</accession>
<dbReference type="PANTHER" id="PTHR42693">
    <property type="entry name" value="ARYLSULFATASE FAMILY MEMBER"/>
    <property type="match status" value="1"/>
</dbReference>
<dbReference type="PANTHER" id="PTHR42693:SF42">
    <property type="entry name" value="ARYLSULFATASE G"/>
    <property type="match status" value="1"/>
</dbReference>
<dbReference type="InterPro" id="IPR000917">
    <property type="entry name" value="Sulfatase_N"/>
</dbReference>
<keyword evidence="9" id="KW-1185">Reference proteome</keyword>
<evidence type="ECO:0000313" key="9">
    <source>
        <dbReference type="Proteomes" id="UP001596989"/>
    </source>
</evidence>
<keyword evidence="6" id="KW-0106">Calcium</keyword>
<evidence type="ECO:0000259" key="7">
    <source>
        <dbReference type="Pfam" id="PF00884"/>
    </source>
</evidence>
<keyword evidence="3" id="KW-0479">Metal-binding</keyword>
<dbReference type="CDD" id="cd16155">
    <property type="entry name" value="sulfatase_like"/>
    <property type="match status" value="1"/>
</dbReference>
<sequence length="459" mass="52176">MNRQLSGRRPNIVFIIADDHQHDAIHALGNQAVQTPSLDRLAASGTVFRNTNINGGTSGAVCAPCRACVHTGNPYFQATVSGTLQDDMNNITMRPENALLPAVMREHGYRTFATGKWHNDFASFNRCFQGGENIFFGGMSDHDQVPVHDYDPEGHYTPEQRQVKAGFSSELFTESAIAFIEEEKEDEPFFLYVAYTAPHDPRTPPAPYDSMYDPDEITLPDNFLPEHPFDHGARDIRGEYLAAQPRQPEEIRRHIADYYGMITHMDAQIGRLMTALEKNGQADNTIIVYTSDHGLALGRHGLMAKQCMYEHSIRVPWMMKGPGIEAGLQLDDLCYQFDIFPTLCESVGLQVPDSVRGISHYSVMRDRGRTQPIRGTVYSLYRDVQRGIKDERWKLILYRKSPVTGQGCRETQLFDLLHDPCEMNNLAGDHQYAYRIARLHEQLRSTMNAFEDPYRHLFQ</sequence>
<name>A0ABW3HSR5_9BACL</name>
<dbReference type="RefSeq" id="WP_377565141.1">
    <property type="nucleotide sequence ID" value="NZ_JBHTJZ010000022.1"/>
</dbReference>
<reference evidence="9" key="1">
    <citation type="journal article" date="2019" name="Int. J. Syst. Evol. Microbiol.">
        <title>The Global Catalogue of Microorganisms (GCM) 10K type strain sequencing project: providing services to taxonomists for standard genome sequencing and annotation.</title>
        <authorList>
            <consortium name="The Broad Institute Genomics Platform"/>
            <consortium name="The Broad Institute Genome Sequencing Center for Infectious Disease"/>
            <person name="Wu L."/>
            <person name="Ma J."/>
        </authorList>
    </citation>
    <scope>NUCLEOTIDE SEQUENCE [LARGE SCALE GENOMIC DNA]</scope>
    <source>
        <strain evidence="9">CCUG 59129</strain>
    </source>
</reference>
<evidence type="ECO:0000256" key="5">
    <source>
        <dbReference type="ARBA" id="ARBA00022801"/>
    </source>
</evidence>
<evidence type="ECO:0000256" key="4">
    <source>
        <dbReference type="ARBA" id="ARBA00022729"/>
    </source>
</evidence>
<keyword evidence="4" id="KW-0732">Signal</keyword>
<evidence type="ECO:0000313" key="8">
    <source>
        <dbReference type="EMBL" id="MFD0960572.1"/>
    </source>
</evidence>
<dbReference type="Pfam" id="PF00884">
    <property type="entry name" value="Sulfatase"/>
    <property type="match status" value="1"/>
</dbReference>
<dbReference type="EMBL" id="JBHTJZ010000022">
    <property type="protein sequence ID" value="MFD0960572.1"/>
    <property type="molecule type" value="Genomic_DNA"/>
</dbReference>
<feature type="domain" description="Sulfatase N-terminal" evidence="7">
    <location>
        <begin position="10"/>
        <end position="347"/>
    </location>
</feature>
<evidence type="ECO:0000256" key="1">
    <source>
        <dbReference type="ARBA" id="ARBA00001913"/>
    </source>
</evidence>
<evidence type="ECO:0000256" key="6">
    <source>
        <dbReference type="ARBA" id="ARBA00022837"/>
    </source>
</evidence>
<evidence type="ECO:0000256" key="2">
    <source>
        <dbReference type="ARBA" id="ARBA00008779"/>
    </source>
</evidence>
<dbReference type="InterPro" id="IPR017850">
    <property type="entry name" value="Alkaline_phosphatase_core_sf"/>
</dbReference>
<dbReference type="SUPFAM" id="SSF53649">
    <property type="entry name" value="Alkaline phosphatase-like"/>
    <property type="match status" value="1"/>
</dbReference>
<comment type="cofactor">
    <cofactor evidence="1">
        <name>Ca(2+)</name>
        <dbReference type="ChEBI" id="CHEBI:29108"/>
    </cofactor>
</comment>
<protein>
    <submittedName>
        <fullName evidence="8">Sulfatase-like hydrolase/transferase</fullName>
    </submittedName>
</protein>
<gene>
    <name evidence="8" type="ORF">ACFQ2I_14365</name>
</gene>
<evidence type="ECO:0000256" key="3">
    <source>
        <dbReference type="ARBA" id="ARBA00022723"/>
    </source>
</evidence>
<comment type="caution">
    <text evidence="8">The sequence shown here is derived from an EMBL/GenBank/DDBJ whole genome shotgun (WGS) entry which is preliminary data.</text>
</comment>
<keyword evidence="5" id="KW-0378">Hydrolase</keyword>
<dbReference type="InterPro" id="IPR050738">
    <property type="entry name" value="Sulfatase"/>
</dbReference>
<dbReference type="Proteomes" id="UP001596989">
    <property type="component" value="Unassembled WGS sequence"/>
</dbReference>